<dbReference type="PANTHER" id="PTHR43312">
    <property type="entry name" value="D-THREO-ALDOSE 1-DEHYDROGENASE"/>
    <property type="match status" value="1"/>
</dbReference>
<dbReference type="SUPFAM" id="SSF54862">
    <property type="entry name" value="4Fe-4S ferredoxins"/>
    <property type="match status" value="1"/>
</dbReference>
<evidence type="ECO:0000256" key="1">
    <source>
        <dbReference type="SAM" id="MobiDB-lite"/>
    </source>
</evidence>
<dbReference type="PANTHER" id="PTHR43312:SF1">
    <property type="entry name" value="NADP-DEPENDENT OXIDOREDUCTASE DOMAIN-CONTAINING PROTEIN"/>
    <property type="match status" value="1"/>
</dbReference>
<dbReference type="CDD" id="cd19105">
    <property type="entry name" value="AKR_unchar"/>
    <property type="match status" value="1"/>
</dbReference>
<sequence>MRPGGSILVGGGRQGGGDRIRRHKRLGRTEFMVSDLAVGGVPLQDTAVVRYAYEKGINYLDVAEGYSRGGAERAVGEAMQFMDRSKIFITTKIGVGNNDTVDTILDRFAQCLARMRTDHVNAFYMHGVPSIEGLKTPVFHEACDRLRADGKARFRGFSCHGPGRGSPDSFEDILLAAADDGRFDVILFSYNFMNREIGDKVLAACKAKDIGTTAMKTSPGMLRPAPFDPDNPTEQQSEYIERMVSRGRSREQAIDGLRQQIQRQEETYQNTRPFIEKYGIESAEQLKLKSIQWVAQNPDMHTTCVGMNDLDIIDKIIPLSGRPLTAADEALLSDYELVLNDKYCRHGCSMCAGACPYDLPVSDIMRFAYYFECQGREKAAMLEYAGLDGADAGNCIGCSAPCSGACPYGIDIQSAMLQAHSLLTL</sequence>
<dbReference type="EMBL" id="LJUI01000122">
    <property type="protein sequence ID" value="KPK67524.1"/>
    <property type="molecule type" value="Genomic_DNA"/>
</dbReference>
<dbReference type="InterPro" id="IPR023210">
    <property type="entry name" value="NADP_OxRdtase_dom"/>
</dbReference>
<feature type="domain" description="4Fe-4S ferredoxin-type" evidence="2">
    <location>
        <begin position="386"/>
        <end position="415"/>
    </location>
</feature>
<feature type="compositionally biased region" description="Gly residues" evidence="1">
    <location>
        <begin position="7"/>
        <end position="17"/>
    </location>
</feature>
<dbReference type="AlphaFoldDB" id="A0A0S8G5L7"/>
<dbReference type="InterPro" id="IPR017896">
    <property type="entry name" value="4Fe4S_Fe-S-bd"/>
</dbReference>
<feature type="region of interest" description="Disordered" evidence="1">
    <location>
        <begin position="1"/>
        <end position="20"/>
    </location>
</feature>
<evidence type="ECO:0000313" key="3">
    <source>
        <dbReference type="EMBL" id="KPK67524.1"/>
    </source>
</evidence>
<comment type="caution">
    <text evidence="3">The sequence shown here is derived from an EMBL/GenBank/DDBJ whole genome shotgun (WGS) entry which is preliminary data.</text>
</comment>
<evidence type="ECO:0000313" key="4">
    <source>
        <dbReference type="Proteomes" id="UP000051717"/>
    </source>
</evidence>
<organism evidence="3 4">
    <name type="scientific">candidate division TA06 bacterium SM23_40</name>
    <dbReference type="NCBI Taxonomy" id="1703774"/>
    <lineage>
        <taxon>Bacteria</taxon>
        <taxon>Bacteria division TA06</taxon>
    </lineage>
</organism>
<dbReference type="InterPro" id="IPR053135">
    <property type="entry name" value="AKR2_Oxidoreductase"/>
</dbReference>
<proteinExistence type="predicted"/>
<feature type="domain" description="4Fe-4S ferredoxin-type" evidence="2">
    <location>
        <begin position="335"/>
        <end position="365"/>
    </location>
</feature>
<dbReference type="Pfam" id="PF00248">
    <property type="entry name" value="Aldo_ket_red"/>
    <property type="match status" value="1"/>
</dbReference>
<reference evidence="3 4" key="1">
    <citation type="journal article" date="2015" name="Microbiome">
        <title>Genomic resolution of linkages in carbon, nitrogen, and sulfur cycling among widespread estuary sediment bacteria.</title>
        <authorList>
            <person name="Baker B.J."/>
            <person name="Lazar C.S."/>
            <person name="Teske A.P."/>
            <person name="Dick G.J."/>
        </authorList>
    </citation>
    <scope>NUCLEOTIDE SEQUENCE [LARGE SCALE GENOMIC DNA]</scope>
    <source>
        <strain evidence="3">SM23_40</strain>
    </source>
</reference>
<evidence type="ECO:0000259" key="2">
    <source>
        <dbReference type="PROSITE" id="PS51379"/>
    </source>
</evidence>
<dbReference type="SUPFAM" id="SSF51430">
    <property type="entry name" value="NAD(P)-linked oxidoreductase"/>
    <property type="match status" value="1"/>
</dbReference>
<dbReference type="PROSITE" id="PS51379">
    <property type="entry name" value="4FE4S_FER_2"/>
    <property type="match status" value="2"/>
</dbReference>
<accession>A0A0S8G5L7</accession>
<dbReference type="InterPro" id="IPR036812">
    <property type="entry name" value="NAD(P)_OxRdtase_dom_sf"/>
</dbReference>
<protein>
    <recommendedName>
        <fullName evidence="2">4Fe-4S ferredoxin-type domain-containing protein</fullName>
    </recommendedName>
</protein>
<dbReference type="Proteomes" id="UP000051717">
    <property type="component" value="Unassembled WGS sequence"/>
</dbReference>
<dbReference type="Gene3D" id="3.20.20.100">
    <property type="entry name" value="NADP-dependent oxidoreductase domain"/>
    <property type="match status" value="1"/>
</dbReference>
<name>A0A0S8G5L7_UNCT6</name>
<gene>
    <name evidence="3" type="ORF">AMJ82_10490</name>
</gene>